<dbReference type="KEGG" id="vg:80513717"/>
<evidence type="ECO:0000313" key="1">
    <source>
        <dbReference type="EMBL" id="AKI79919.1"/>
    </source>
</evidence>
<accession>A0A0G2Y5R0</accession>
<dbReference type="EMBL" id="KM982402">
    <property type="protein sequence ID" value="AKI79919.1"/>
    <property type="molecule type" value="Genomic_DNA"/>
</dbReference>
<dbReference type="Proteomes" id="UP000240461">
    <property type="component" value="Segment"/>
</dbReference>
<evidence type="ECO:0000313" key="2">
    <source>
        <dbReference type="Proteomes" id="UP000240461"/>
    </source>
</evidence>
<proteinExistence type="predicted"/>
<organism evidence="1 2">
    <name type="scientific">Acanthamoeba polyphaga mimivirus Kroon</name>
    <dbReference type="NCBI Taxonomy" id="3069720"/>
    <lineage>
        <taxon>Viruses</taxon>
        <taxon>Varidnaviria</taxon>
        <taxon>Bamfordvirae</taxon>
        <taxon>Nucleocytoviricota</taxon>
        <taxon>Megaviricetes</taxon>
        <taxon>Imitervirales</taxon>
        <taxon>Mimiviridae</taxon>
        <taxon>Megamimivirinae</taxon>
        <taxon>Mimivirus</taxon>
        <taxon>Mimivirus lagoaense</taxon>
    </lineage>
</organism>
<protein>
    <submittedName>
        <fullName evidence="1">Uncharacterized protein</fullName>
    </submittedName>
</protein>
<keyword evidence="2" id="KW-1185">Reference proteome</keyword>
<name>A0A0G2Y5R0_9VIRU</name>
<sequence>MNPKNNIFKSTQVEKSQYENIFKQINDVLVEKPSGVVSKSTKSDGKKISEEELVVVEQLCRLKKLPKKNNKENKKINSPIKNIQKIESSCRIIDRSIKRLKKPIYVGDKKINKLSIVLYK</sequence>
<reference evidence="1 2" key="1">
    <citation type="submission" date="2014-10" db="EMBL/GenBank/DDBJ databases">
        <title>Pan-genome analysis of Brazilian lineage A amoebal mimiviruses.</title>
        <authorList>
            <person name="Assis F.L."/>
            <person name="Abrahao J.S."/>
            <person name="Kroon E.G."/>
            <person name="Dornas F.P."/>
            <person name="Andrade K.R."/>
            <person name="Borato P.V.M."/>
            <person name="Pilotto M.R."/>
            <person name="Benamar S."/>
            <person name="LaScola B."/>
            <person name="Colson P."/>
        </authorList>
    </citation>
    <scope>NUCLEOTIDE SEQUENCE [LARGE SCALE GENOMIC DNA]</scope>
    <source>
        <strain evidence="1 2">Kroon</strain>
    </source>
</reference>